<reference evidence="2 3" key="1">
    <citation type="journal article" date="2018" name="PLoS Genet.">
        <title>Population sequencing reveals clonal diversity and ancestral inbreeding in the grapevine cultivar Chardonnay.</title>
        <authorList>
            <person name="Roach M.J."/>
            <person name="Johnson D.L."/>
            <person name="Bohlmann J."/>
            <person name="van Vuuren H.J."/>
            <person name="Jones S.J."/>
            <person name="Pretorius I.S."/>
            <person name="Schmidt S.A."/>
            <person name="Borneman A.R."/>
        </authorList>
    </citation>
    <scope>NUCLEOTIDE SEQUENCE [LARGE SCALE GENOMIC DNA]</scope>
    <source>
        <strain evidence="3">cv. Chardonnay</strain>
        <tissue evidence="2">Leaf</tissue>
    </source>
</reference>
<feature type="region of interest" description="Disordered" evidence="1">
    <location>
        <begin position="27"/>
        <end position="79"/>
    </location>
</feature>
<gene>
    <name evidence="2" type="ORF">CK203_085825</name>
</gene>
<sequence length="164" mass="19642">MKGYKNNDYSERRKRLVREKGLKRPIVEEEEVINGRDEEDKVQGESKEEERLVEEEPKKLSIEEEEEPQRRMEISHEGENEQSGRIFMECIIEILSDEMEIQRMKQISIDLLEGFRTRIREMNDNMNIALLHIKSVIAILSNELEIRRRRMVHNGVDFPKDFKN</sequence>
<organism evidence="2 3">
    <name type="scientific">Vitis vinifera</name>
    <name type="common">Grape</name>
    <dbReference type="NCBI Taxonomy" id="29760"/>
    <lineage>
        <taxon>Eukaryota</taxon>
        <taxon>Viridiplantae</taxon>
        <taxon>Streptophyta</taxon>
        <taxon>Embryophyta</taxon>
        <taxon>Tracheophyta</taxon>
        <taxon>Spermatophyta</taxon>
        <taxon>Magnoliopsida</taxon>
        <taxon>eudicotyledons</taxon>
        <taxon>Gunneridae</taxon>
        <taxon>Pentapetalae</taxon>
        <taxon>rosids</taxon>
        <taxon>Vitales</taxon>
        <taxon>Vitaceae</taxon>
        <taxon>Viteae</taxon>
        <taxon>Vitis</taxon>
    </lineage>
</organism>
<accession>A0A438DID9</accession>
<comment type="caution">
    <text evidence="2">The sequence shown here is derived from an EMBL/GenBank/DDBJ whole genome shotgun (WGS) entry which is preliminary data.</text>
</comment>
<evidence type="ECO:0000313" key="2">
    <source>
        <dbReference type="EMBL" id="RVW35240.1"/>
    </source>
</evidence>
<name>A0A438DID9_VITVI</name>
<proteinExistence type="predicted"/>
<dbReference type="AlphaFoldDB" id="A0A438DID9"/>
<dbReference type="EMBL" id="QGNW01001610">
    <property type="protein sequence ID" value="RVW35240.1"/>
    <property type="molecule type" value="Genomic_DNA"/>
</dbReference>
<evidence type="ECO:0000256" key="1">
    <source>
        <dbReference type="SAM" id="MobiDB-lite"/>
    </source>
</evidence>
<evidence type="ECO:0000313" key="3">
    <source>
        <dbReference type="Proteomes" id="UP000288805"/>
    </source>
</evidence>
<dbReference type="Proteomes" id="UP000288805">
    <property type="component" value="Unassembled WGS sequence"/>
</dbReference>
<protein>
    <submittedName>
        <fullName evidence="2">Uncharacterized protein</fullName>
    </submittedName>
</protein>